<dbReference type="GO" id="GO:0009432">
    <property type="term" value="P:SOS response"/>
    <property type="evidence" value="ECO:0007669"/>
    <property type="project" value="TreeGrafter"/>
</dbReference>
<proteinExistence type="inferred from homology"/>
<name>A0A3B0S5R0_9ZZZZ</name>
<dbReference type="PANTHER" id="PTHR11059">
    <property type="entry name" value="DNA REPAIR PROTEIN RECN"/>
    <property type="match status" value="1"/>
</dbReference>
<dbReference type="NCBIfam" id="TIGR00634">
    <property type="entry name" value="recN"/>
    <property type="match status" value="1"/>
</dbReference>
<comment type="similarity">
    <text evidence="2">Belongs to the RecN family.</text>
</comment>
<dbReference type="GO" id="GO:0043590">
    <property type="term" value="C:bacterial nucleoid"/>
    <property type="evidence" value="ECO:0007669"/>
    <property type="project" value="TreeGrafter"/>
</dbReference>
<evidence type="ECO:0000256" key="3">
    <source>
        <dbReference type="ARBA" id="ARBA00021315"/>
    </source>
</evidence>
<evidence type="ECO:0000256" key="7">
    <source>
        <dbReference type="ARBA" id="ARBA00023204"/>
    </source>
</evidence>
<keyword evidence="5" id="KW-0227">DNA damage</keyword>
<dbReference type="Pfam" id="PF02463">
    <property type="entry name" value="SMC_N"/>
    <property type="match status" value="1"/>
</dbReference>
<feature type="coiled-coil region" evidence="9">
    <location>
        <begin position="166"/>
        <end position="200"/>
    </location>
</feature>
<keyword evidence="6" id="KW-0067">ATP-binding</keyword>
<dbReference type="InterPro" id="IPR004604">
    <property type="entry name" value="DNA_recomb/repair_RecN"/>
</dbReference>
<dbReference type="FunFam" id="3.40.50.300:FF:000356">
    <property type="entry name" value="DNA repair protein RecN"/>
    <property type="match status" value="1"/>
</dbReference>
<dbReference type="GO" id="GO:0005524">
    <property type="term" value="F:ATP binding"/>
    <property type="evidence" value="ECO:0007669"/>
    <property type="project" value="UniProtKB-KW"/>
</dbReference>
<organism evidence="11">
    <name type="scientific">hydrothermal vent metagenome</name>
    <dbReference type="NCBI Taxonomy" id="652676"/>
    <lineage>
        <taxon>unclassified sequences</taxon>
        <taxon>metagenomes</taxon>
        <taxon>ecological metagenomes</taxon>
    </lineage>
</organism>
<dbReference type="InterPro" id="IPR003593">
    <property type="entry name" value="AAA+_ATPase"/>
</dbReference>
<protein>
    <recommendedName>
        <fullName evidence="3">DNA repair protein RecN</fullName>
    </recommendedName>
    <alternativeName>
        <fullName evidence="8">Recombination protein N</fullName>
    </alternativeName>
</protein>
<feature type="domain" description="AAA+ ATPase" evidence="10">
    <location>
        <begin position="21"/>
        <end position="508"/>
    </location>
</feature>
<evidence type="ECO:0000256" key="6">
    <source>
        <dbReference type="ARBA" id="ARBA00022840"/>
    </source>
</evidence>
<sequence length="558" mass="60203">MLTALSIRDIVLIEKLDLDLEVGLSVLTGETGAGKSILLDSLGLALGARGDAGLVRVGCEQGSVTAAFYVPGHRQICSMLDEAGIESGDELVVRRIQKSSGASRALVNDQPVSVSFLKSLGMALCEIHGQHEARALVDVSGHRRLLDAFGSLEGKVAKVGALWAELASVRADLRSHREKLAKAEAEQAFLEHATAELRELAPVKGEEDKLADTRQVMMNSESFSGLIENAQRALEGDGALDAKLNSVLRKLEMRRDEAGGRFDEACIALDRVVVEMNEARQALDEASRKFEFNADVLEKSEARLFALRALARKHKVTVDDLPDLQVRFESDLDAIENGEKQLEMLETREKQALEAYLDKARELSAERTKAGKRLDKAVINELGPLRLEKARFETQIAVDEEKPGMHGVDRVEFMVSANPGAPVAPMIKVASGGELSRFMLALKVVLASCASAPTLIFDEIDTGVGGAVADAIGKRLAQLSDNLQVVAITHSPQVAALARDHMLISKISEVGGGDERSVTRVARLSGSAKREEIARMLSGAEITKEARAQAEKLMASGH</sequence>
<evidence type="ECO:0000259" key="10">
    <source>
        <dbReference type="SMART" id="SM00382"/>
    </source>
</evidence>
<keyword evidence="4" id="KW-0547">Nucleotide-binding</keyword>
<dbReference type="CDD" id="cd03241">
    <property type="entry name" value="ABC_RecN"/>
    <property type="match status" value="2"/>
</dbReference>
<keyword evidence="9" id="KW-0175">Coiled coil</keyword>
<dbReference type="SUPFAM" id="SSF52540">
    <property type="entry name" value="P-loop containing nucleoside triphosphate hydrolases"/>
    <property type="match status" value="1"/>
</dbReference>
<evidence type="ECO:0000256" key="4">
    <source>
        <dbReference type="ARBA" id="ARBA00022741"/>
    </source>
</evidence>
<evidence type="ECO:0000313" key="11">
    <source>
        <dbReference type="EMBL" id="VAV95688.1"/>
    </source>
</evidence>
<dbReference type="InterPro" id="IPR003395">
    <property type="entry name" value="RecF/RecN/SMC_N"/>
</dbReference>
<comment type="function">
    <text evidence="1">May be involved in recombinational repair of damaged DNA.</text>
</comment>
<dbReference type="EMBL" id="UOEC01000129">
    <property type="protein sequence ID" value="VAV95688.1"/>
    <property type="molecule type" value="Genomic_DNA"/>
</dbReference>
<dbReference type="PANTHER" id="PTHR11059:SF0">
    <property type="entry name" value="DNA REPAIR PROTEIN RECN"/>
    <property type="match status" value="1"/>
</dbReference>
<evidence type="ECO:0000256" key="9">
    <source>
        <dbReference type="SAM" id="Coils"/>
    </source>
</evidence>
<reference evidence="11" key="1">
    <citation type="submission" date="2018-06" db="EMBL/GenBank/DDBJ databases">
        <authorList>
            <person name="Zhirakovskaya E."/>
        </authorList>
    </citation>
    <scope>NUCLEOTIDE SEQUENCE</scope>
</reference>
<evidence type="ECO:0000256" key="2">
    <source>
        <dbReference type="ARBA" id="ARBA00009441"/>
    </source>
</evidence>
<accession>A0A3B0S5R0</accession>
<keyword evidence="7" id="KW-0234">DNA repair</keyword>
<dbReference type="GO" id="GO:0006310">
    <property type="term" value="P:DNA recombination"/>
    <property type="evidence" value="ECO:0007669"/>
    <property type="project" value="InterPro"/>
</dbReference>
<evidence type="ECO:0000256" key="1">
    <source>
        <dbReference type="ARBA" id="ARBA00003618"/>
    </source>
</evidence>
<dbReference type="AlphaFoldDB" id="A0A3B0S5R0"/>
<dbReference type="InterPro" id="IPR027417">
    <property type="entry name" value="P-loop_NTPase"/>
</dbReference>
<dbReference type="Gene3D" id="3.40.50.300">
    <property type="entry name" value="P-loop containing nucleotide triphosphate hydrolases"/>
    <property type="match status" value="2"/>
</dbReference>
<gene>
    <name evidence="11" type="ORF">MNBD_ALPHA08-271</name>
</gene>
<dbReference type="SMART" id="SM00382">
    <property type="entry name" value="AAA"/>
    <property type="match status" value="1"/>
</dbReference>
<dbReference type="PIRSF" id="PIRSF003128">
    <property type="entry name" value="RecN"/>
    <property type="match status" value="1"/>
</dbReference>
<evidence type="ECO:0000256" key="5">
    <source>
        <dbReference type="ARBA" id="ARBA00022763"/>
    </source>
</evidence>
<dbReference type="GO" id="GO:0006281">
    <property type="term" value="P:DNA repair"/>
    <property type="evidence" value="ECO:0007669"/>
    <property type="project" value="UniProtKB-KW"/>
</dbReference>
<evidence type="ECO:0000256" key="8">
    <source>
        <dbReference type="ARBA" id="ARBA00033408"/>
    </source>
</evidence>